<protein>
    <recommendedName>
        <fullName evidence="1">Reverse transcriptase domain-containing protein</fullName>
    </recommendedName>
</protein>
<evidence type="ECO:0000259" key="1">
    <source>
        <dbReference type="Pfam" id="PF00078"/>
    </source>
</evidence>
<proteinExistence type="predicted"/>
<dbReference type="AlphaFoldDB" id="A0AAV3QTU7"/>
<reference evidence="2 3" key="1">
    <citation type="submission" date="2024-01" db="EMBL/GenBank/DDBJ databases">
        <title>The complete chloroplast genome sequence of Lithospermum erythrorhizon: insights into the phylogenetic relationship among Boraginaceae species and the maternal lineages of purple gromwells.</title>
        <authorList>
            <person name="Okada T."/>
            <person name="Watanabe K."/>
        </authorList>
    </citation>
    <scope>NUCLEOTIDE SEQUENCE [LARGE SCALE GENOMIC DNA]</scope>
</reference>
<dbReference type="SUPFAM" id="SSF56672">
    <property type="entry name" value="DNA/RNA polymerases"/>
    <property type="match status" value="1"/>
</dbReference>
<dbReference type="InterPro" id="IPR000477">
    <property type="entry name" value="RT_dom"/>
</dbReference>
<dbReference type="PANTHER" id="PTHR37984">
    <property type="entry name" value="PROTEIN CBG26694"/>
    <property type="match status" value="1"/>
</dbReference>
<dbReference type="Pfam" id="PF00078">
    <property type="entry name" value="RVT_1"/>
    <property type="match status" value="1"/>
</dbReference>
<dbReference type="InterPro" id="IPR050951">
    <property type="entry name" value="Retrovirus_Pol_polyprotein"/>
</dbReference>
<organism evidence="2 3">
    <name type="scientific">Lithospermum erythrorhizon</name>
    <name type="common">Purple gromwell</name>
    <name type="synonym">Lithospermum officinale var. erythrorhizon</name>
    <dbReference type="NCBI Taxonomy" id="34254"/>
    <lineage>
        <taxon>Eukaryota</taxon>
        <taxon>Viridiplantae</taxon>
        <taxon>Streptophyta</taxon>
        <taxon>Embryophyta</taxon>
        <taxon>Tracheophyta</taxon>
        <taxon>Spermatophyta</taxon>
        <taxon>Magnoliopsida</taxon>
        <taxon>eudicotyledons</taxon>
        <taxon>Gunneridae</taxon>
        <taxon>Pentapetalae</taxon>
        <taxon>asterids</taxon>
        <taxon>lamiids</taxon>
        <taxon>Boraginales</taxon>
        <taxon>Boraginaceae</taxon>
        <taxon>Boraginoideae</taxon>
        <taxon>Lithospermeae</taxon>
        <taxon>Lithospermum</taxon>
    </lineage>
</organism>
<dbReference type="Proteomes" id="UP001454036">
    <property type="component" value="Unassembled WGS sequence"/>
</dbReference>
<dbReference type="EMBL" id="BAABME010005955">
    <property type="protein sequence ID" value="GAA0167078.1"/>
    <property type="molecule type" value="Genomic_DNA"/>
</dbReference>
<gene>
    <name evidence="2" type="ORF">LIER_22091</name>
</gene>
<dbReference type="InterPro" id="IPR043502">
    <property type="entry name" value="DNA/RNA_pol_sf"/>
</dbReference>
<name>A0AAV3QTU7_LITER</name>
<evidence type="ECO:0000313" key="3">
    <source>
        <dbReference type="Proteomes" id="UP001454036"/>
    </source>
</evidence>
<feature type="domain" description="Reverse transcriptase" evidence="1">
    <location>
        <begin position="3"/>
        <end position="62"/>
    </location>
</feature>
<keyword evidence="3" id="KW-1185">Reference proteome</keyword>
<dbReference type="Gene3D" id="3.30.70.270">
    <property type="match status" value="3"/>
</dbReference>
<dbReference type="InterPro" id="IPR043128">
    <property type="entry name" value="Rev_trsase/Diguanyl_cyclase"/>
</dbReference>
<sequence>MIDATTGHETLTFIDGSSGYKQIRMAPSAEELTVFRSPEGVYCYKVMPFGLKNAGATYQWAIREDHHRDLRLVFERLRRYQLKMNPLKCAFGVTSGKFLGFVVQSHGIEIEQAKIDAIVAMPEPSNLHALKSLQGKLAYLRCFISNLEGKCHPFSKLMKKGTPYVWDATCFAGFQDVKTYLMSHPVLVAPIQGKPLILYVAAQE</sequence>
<dbReference type="CDD" id="cd01647">
    <property type="entry name" value="RT_LTR"/>
    <property type="match status" value="1"/>
</dbReference>
<comment type="caution">
    <text evidence="2">The sequence shown here is derived from an EMBL/GenBank/DDBJ whole genome shotgun (WGS) entry which is preliminary data.</text>
</comment>
<dbReference type="Gene3D" id="3.10.10.10">
    <property type="entry name" value="HIV Type 1 Reverse Transcriptase, subunit A, domain 1"/>
    <property type="match status" value="1"/>
</dbReference>
<dbReference type="PANTHER" id="PTHR37984:SF5">
    <property type="entry name" value="PROTEIN NYNRIN-LIKE"/>
    <property type="match status" value="1"/>
</dbReference>
<accession>A0AAV3QTU7</accession>
<evidence type="ECO:0000313" key="2">
    <source>
        <dbReference type="EMBL" id="GAA0167078.1"/>
    </source>
</evidence>